<sequence length="231" mass="25092">MKNIVLIGGSKGIGLATAKLLNEEYKVIVASRSKGDLENINVTHLEFDVLKDDISTLDLPEIIDGLAFFPGSINLKPFKMLKTTDFETDLQLNFISLVKVVQGLLDKLKKSNQASLVFFSTIAAQTGMPFHTSVAASKSAIEGFAKSLAAELAPKIRVNVIAPSLTNTSLAEKLLNKEEKITKMAQRHPLKKIGEPEDIAKLTKFLLTEESSWITGQVIGIDGGLSTLNLQ</sequence>
<dbReference type="SUPFAM" id="SSF51735">
    <property type="entry name" value="NAD(P)-binding Rossmann-fold domains"/>
    <property type="match status" value="1"/>
</dbReference>
<accession>A0A1M6BIW1</accession>
<evidence type="ECO:0000313" key="4">
    <source>
        <dbReference type="Proteomes" id="UP000184225"/>
    </source>
</evidence>
<organism evidence="3 4">
    <name type="scientific">Mesonia phycicola</name>
    <dbReference type="NCBI Taxonomy" id="579105"/>
    <lineage>
        <taxon>Bacteria</taxon>
        <taxon>Pseudomonadati</taxon>
        <taxon>Bacteroidota</taxon>
        <taxon>Flavobacteriia</taxon>
        <taxon>Flavobacteriales</taxon>
        <taxon>Flavobacteriaceae</taxon>
        <taxon>Mesonia</taxon>
    </lineage>
</organism>
<evidence type="ECO:0000256" key="1">
    <source>
        <dbReference type="ARBA" id="ARBA00006484"/>
    </source>
</evidence>
<dbReference type="PRINTS" id="PR00081">
    <property type="entry name" value="GDHRDH"/>
</dbReference>
<dbReference type="Gene3D" id="3.40.50.720">
    <property type="entry name" value="NAD(P)-binding Rossmann-like Domain"/>
    <property type="match status" value="1"/>
</dbReference>
<dbReference type="EMBL" id="FQYY01000002">
    <property type="protein sequence ID" value="SHI48616.1"/>
    <property type="molecule type" value="Genomic_DNA"/>
</dbReference>
<proteinExistence type="inferred from homology"/>
<dbReference type="InterPro" id="IPR036291">
    <property type="entry name" value="NAD(P)-bd_dom_sf"/>
</dbReference>
<comment type="similarity">
    <text evidence="1">Belongs to the short-chain dehydrogenases/reductases (SDR) family.</text>
</comment>
<dbReference type="Proteomes" id="UP000184225">
    <property type="component" value="Unassembled WGS sequence"/>
</dbReference>
<dbReference type="InterPro" id="IPR051122">
    <property type="entry name" value="SDR_DHRS6-like"/>
</dbReference>
<dbReference type="CDD" id="cd05233">
    <property type="entry name" value="SDR_c"/>
    <property type="match status" value="1"/>
</dbReference>
<dbReference type="AlphaFoldDB" id="A0A1M6BIW1"/>
<gene>
    <name evidence="3" type="ORF">SAMN04488096_10273</name>
</gene>
<protein>
    <submittedName>
        <fullName evidence="3">NAD(P)-dependent dehydrogenase, short-chain alcohol dehydrogenase family</fullName>
    </submittedName>
</protein>
<dbReference type="GO" id="GO:0016491">
    <property type="term" value="F:oxidoreductase activity"/>
    <property type="evidence" value="ECO:0007669"/>
    <property type="project" value="UniProtKB-KW"/>
</dbReference>
<dbReference type="PANTHER" id="PTHR43477">
    <property type="entry name" value="DIHYDROANTICAPSIN 7-DEHYDROGENASE"/>
    <property type="match status" value="1"/>
</dbReference>
<reference evidence="3 4" key="1">
    <citation type="submission" date="2016-11" db="EMBL/GenBank/DDBJ databases">
        <authorList>
            <person name="Jaros S."/>
            <person name="Januszkiewicz K."/>
            <person name="Wedrychowicz H."/>
        </authorList>
    </citation>
    <scope>NUCLEOTIDE SEQUENCE [LARGE SCALE GENOMIC DNA]</scope>
    <source>
        <strain evidence="3 4">DSM 21425</strain>
    </source>
</reference>
<dbReference type="STRING" id="579105.SAMN04488096_10273"/>
<evidence type="ECO:0000313" key="3">
    <source>
        <dbReference type="EMBL" id="SHI48616.1"/>
    </source>
</evidence>
<dbReference type="PANTHER" id="PTHR43477:SF1">
    <property type="entry name" value="DIHYDROANTICAPSIN 7-DEHYDROGENASE"/>
    <property type="match status" value="1"/>
</dbReference>
<evidence type="ECO:0000256" key="2">
    <source>
        <dbReference type="ARBA" id="ARBA00023002"/>
    </source>
</evidence>
<name>A0A1M6BIW1_9FLAO</name>
<keyword evidence="4" id="KW-1185">Reference proteome</keyword>
<dbReference type="Pfam" id="PF13561">
    <property type="entry name" value="adh_short_C2"/>
    <property type="match status" value="1"/>
</dbReference>
<dbReference type="InterPro" id="IPR002347">
    <property type="entry name" value="SDR_fam"/>
</dbReference>
<keyword evidence="2" id="KW-0560">Oxidoreductase</keyword>